<evidence type="ECO:0000313" key="7">
    <source>
        <dbReference type="EnsemblMetazoa" id="ISCW013085-PA"/>
    </source>
</evidence>
<evidence type="ECO:0000256" key="1">
    <source>
        <dbReference type="ARBA" id="ARBA00005232"/>
    </source>
</evidence>
<dbReference type="GO" id="GO:0005777">
    <property type="term" value="C:peroxisome"/>
    <property type="evidence" value="ECO:0000318"/>
    <property type="project" value="GO_Central"/>
</dbReference>
<organism>
    <name type="scientific">Ixodes scapularis</name>
    <name type="common">Black-legged tick</name>
    <name type="synonym">Deer tick</name>
    <dbReference type="NCBI Taxonomy" id="6945"/>
    <lineage>
        <taxon>Eukaryota</taxon>
        <taxon>Metazoa</taxon>
        <taxon>Ecdysozoa</taxon>
        <taxon>Arthropoda</taxon>
        <taxon>Chelicerata</taxon>
        <taxon>Arachnida</taxon>
        <taxon>Acari</taxon>
        <taxon>Parasitiformes</taxon>
        <taxon>Ixodida</taxon>
        <taxon>Ixodoidea</taxon>
        <taxon>Ixodidae</taxon>
        <taxon>Ixodinae</taxon>
        <taxon>Ixodes</taxon>
    </lineage>
</organism>
<reference evidence="7" key="2">
    <citation type="submission" date="2020-05" db="UniProtKB">
        <authorList>
            <consortium name="EnsemblMetazoa"/>
        </authorList>
    </citation>
    <scope>IDENTIFICATION</scope>
    <source>
        <strain evidence="7">wikel</strain>
    </source>
</reference>
<dbReference type="SUPFAM" id="SSF52777">
    <property type="entry name" value="CoA-dependent acyltransferases"/>
    <property type="match status" value="2"/>
</dbReference>
<dbReference type="AlphaFoldDB" id="B7QAH0"/>
<dbReference type="STRING" id="6945.B7QAH0"/>
<dbReference type="VEuPathDB" id="VectorBase:ISCP_007823"/>
<dbReference type="Gene3D" id="3.30.559.70">
    <property type="entry name" value="Choline/Carnitine o-acyltransferase, domain 2"/>
    <property type="match status" value="1"/>
</dbReference>
<dbReference type="FunFam" id="3.30.559.10:FF:000120">
    <property type="entry name" value="Novel protein similar to vertebrate carnitine acetyltransferase (CRAT)"/>
    <property type="match status" value="1"/>
</dbReference>
<dbReference type="InterPro" id="IPR042231">
    <property type="entry name" value="Cho/carn_acyl_trans_2"/>
</dbReference>
<feature type="active site" description="Proton acceptor" evidence="4">
    <location>
        <position position="76"/>
    </location>
</feature>
<sequence>MVAFGPKNAACVEAIQKAALVVCLDREVDTTGPYEESCGPMFVGGTKGENEGNRWNDKTLQFIVGREGHSGIMFVHSPMDSSLVATLLDHCYDYMKSREHFDPSGVVMDETPRRLQFELSSEMMQDIDNAKHFHSRLREDVDQVIYKFPDYGKDFIKSLGMSPDSYVQMAFQLAYHKMNKAPGLLHESVSLRNFLYGRTEGVRGSSTESLSFCKVFESPSASMEEKEISLRRAVTKHKRD</sequence>
<evidence type="ECO:0000313" key="6">
    <source>
        <dbReference type="EMBL" id="EEC15842.1"/>
    </source>
</evidence>
<dbReference type="EMBL" id="DS894744">
    <property type="protein sequence ID" value="EEC15842.1"/>
    <property type="molecule type" value="Genomic_DNA"/>
</dbReference>
<dbReference type="HOGENOM" id="CLU_1158873_0_0_1"/>
<dbReference type="VEuPathDB" id="VectorBase:ISCI013085"/>
<dbReference type="VEuPathDB" id="VectorBase:ISCW013085"/>
<dbReference type="EnsemblMetazoa" id="ISCW013085-RA">
    <property type="protein sequence ID" value="ISCW013085-PA"/>
    <property type="gene ID" value="ISCW013085"/>
</dbReference>
<dbReference type="OrthoDB" id="240216at2759"/>
<feature type="domain" description="Choline/carnitine acyltransferase" evidence="5">
    <location>
        <begin position="4"/>
        <end position="239"/>
    </location>
</feature>
<keyword evidence="8" id="KW-1185">Reference proteome</keyword>
<dbReference type="GO" id="GO:0019254">
    <property type="term" value="P:carnitine metabolic process, CoA-linked"/>
    <property type="evidence" value="ECO:0000318"/>
    <property type="project" value="GO_Central"/>
</dbReference>
<keyword evidence="2 6" id="KW-0808">Transferase</keyword>
<dbReference type="Gene3D" id="3.30.559.10">
    <property type="entry name" value="Chloramphenicol acetyltransferase-like domain"/>
    <property type="match status" value="1"/>
</dbReference>
<evidence type="ECO:0000256" key="3">
    <source>
        <dbReference type="ARBA" id="ARBA00023315"/>
    </source>
</evidence>
<dbReference type="Pfam" id="PF00755">
    <property type="entry name" value="Carn_acyltransf"/>
    <property type="match status" value="1"/>
</dbReference>
<dbReference type="EC" id="2.3.1.7" evidence="6"/>
<evidence type="ECO:0000256" key="4">
    <source>
        <dbReference type="PIRSR" id="PIRSR600542-1"/>
    </source>
</evidence>
<accession>B7QAH0</accession>
<evidence type="ECO:0000259" key="5">
    <source>
        <dbReference type="Pfam" id="PF00755"/>
    </source>
</evidence>
<feature type="non-terminal residue" evidence="6">
    <location>
        <position position="240"/>
    </location>
</feature>
<keyword evidence="3 6" id="KW-0012">Acyltransferase</keyword>
<dbReference type="PANTHER" id="PTHR22589">
    <property type="entry name" value="CARNITINE O-ACYLTRANSFERASE"/>
    <property type="match status" value="1"/>
</dbReference>
<dbReference type="InterPro" id="IPR023213">
    <property type="entry name" value="CAT-like_dom_sf"/>
</dbReference>
<dbReference type="EMBL" id="ABJB010807326">
    <property type="status" value="NOT_ANNOTATED_CDS"/>
    <property type="molecule type" value="Genomic_DNA"/>
</dbReference>
<gene>
    <name evidence="6" type="ORF">IscW_ISCW013085</name>
</gene>
<dbReference type="InterPro" id="IPR000542">
    <property type="entry name" value="Carn_acyl_trans"/>
</dbReference>
<comment type="similarity">
    <text evidence="1">Belongs to the carnitine/choline acetyltransferase family.</text>
</comment>
<name>B7QAH0_IXOSC</name>
<dbReference type="PaxDb" id="6945-B7QAH0"/>
<evidence type="ECO:0000256" key="2">
    <source>
        <dbReference type="ARBA" id="ARBA00022679"/>
    </source>
</evidence>
<dbReference type="EMBL" id="ABJB010521795">
    <property type="status" value="NOT_ANNOTATED_CDS"/>
    <property type="molecule type" value="Genomic_DNA"/>
</dbReference>
<protein>
    <submittedName>
        <fullName evidence="6 7">Carnitine O-palmitoyltransferase, putative</fullName>
        <ecNumber evidence="6">2.3.1.7</ecNumber>
    </submittedName>
</protein>
<dbReference type="InterPro" id="IPR039551">
    <property type="entry name" value="Cho/carn_acyl_trans"/>
</dbReference>
<evidence type="ECO:0000313" key="8">
    <source>
        <dbReference type="Proteomes" id="UP000001555"/>
    </source>
</evidence>
<dbReference type="EMBL" id="ABJB010804255">
    <property type="status" value="NOT_ANNOTATED_CDS"/>
    <property type="molecule type" value="Genomic_DNA"/>
</dbReference>
<dbReference type="Proteomes" id="UP000001555">
    <property type="component" value="Unassembled WGS sequence"/>
</dbReference>
<dbReference type="EMBL" id="ABJB010076626">
    <property type="status" value="NOT_ANNOTATED_CDS"/>
    <property type="molecule type" value="Genomic_DNA"/>
</dbReference>
<dbReference type="EMBL" id="ABJB010352613">
    <property type="status" value="NOT_ANNOTATED_CDS"/>
    <property type="molecule type" value="Genomic_DNA"/>
</dbReference>
<proteinExistence type="inferred from homology"/>
<dbReference type="GO" id="GO:0004092">
    <property type="term" value="F:carnitine O-acetyltransferase activity"/>
    <property type="evidence" value="ECO:0000318"/>
    <property type="project" value="GO_Central"/>
</dbReference>
<dbReference type="PANTHER" id="PTHR22589:SF103">
    <property type="entry name" value="CARNITINE O-ACETYL-TRANSFERASE, ISOFORM A-RELATED"/>
    <property type="match status" value="1"/>
</dbReference>
<reference evidence="6 8" key="1">
    <citation type="submission" date="2008-03" db="EMBL/GenBank/DDBJ databases">
        <title>Annotation of Ixodes scapularis.</title>
        <authorList>
            <consortium name="Ixodes scapularis Genome Project Consortium"/>
            <person name="Caler E."/>
            <person name="Hannick L.I."/>
            <person name="Bidwell S."/>
            <person name="Joardar V."/>
            <person name="Thiagarajan M."/>
            <person name="Amedeo P."/>
            <person name="Galinsky K.J."/>
            <person name="Schobel S."/>
            <person name="Inman J."/>
            <person name="Hostetler J."/>
            <person name="Miller J."/>
            <person name="Hammond M."/>
            <person name="Megy K."/>
            <person name="Lawson D."/>
            <person name="Kodira C."/>
            <person name="Sutton G."/>
            <person name="Meyer J."/>
            <person name="Hill C.A."/>
            <person name="Birren B."/>
            <person name="Nene V."/>
            <person name="Collins F."/>
            <person name="Alarcon-Chaidez F."/>
            <person name="Wikel S."/>
            <person name="Strausberg R."/>
        </authorList>
    </citation>
    <scope>NUCLEOTIDE SEQUENCE [LARGE SCALE GENOMIC DNA]</scope>
    <source>
        <strain evidence="8">Wikel</strain>
        <strain evidence="6">Wikel colony</strain>
    </source>
</reference>